<dbReference type="CDD" id="cd09859">
    <property type="entry name" value="PIN_53EXO"/>
    <property type="match status" value="1"/>
</dbReference>
<feature type="compositionally biased region" description="Basic and acidic residues" evidence="3">
    <location>
        <begin position="873"/>
        <end position="893"/>
    </location>
</feature>
<sequence length="1170" mass="125625">MRQLLRLLSLLVQFLLFSASASLLGSSSSSSPSLASPSSLSPASLSSVCAASVSALVLCLPSLASPVQSLFASSGVSSLSPGLVVSWVCEVRGTLPASVRGANSTLAPRASPRETTMSLGFGRRLLRRVRERRGASLPRTESKPATVAFWRSEPVSPSSTACLLSRFSPLLSQGDALPPLQSGEARKQVLGCCQTRKLLRNVFLTTQENPSASSPLSSDSTPRRYSPHRSLCHSSSRSSISPSPRCSSSPRCSASPRLSCSVCSPEAAPSWSSQSVRVFSKESEARRCRSCASPESRRKLVSSLSVSRHGRLPGIARTSVRAKQRSGERSLQATDEWANSRQPSLRLSSSFSPSFPLPSSLPSLGRPSSISLSLSSPCALFSSGSSLSFLSALSLSPRAWGPLVASRSAGSPTAAASAASLASAVSLPCRDPKPQARAKERQTQTGARLAAQATCEENGRLVSSPSAFPFDSFLSPECCSALLVSPLRPSSSSTSLVSSSSFSPPSSSSTPSSSTSSSSSSSSSFVRLEGPAETKKNVSSRTERAKSVEEEANSKGERKRRLRATSHANRVEEKKQAFLAAKEDAHAAFGETSEERETVSALEDELDRGSVVSPRVAFSSSGRMADGDRTRGAGVVLHSGVTTPETRKEKEAVQSSGVGEEKEKSRQAKTKKIRPSTARQREEGEKKKTLAVIDGTCVVFRSHFGMPEVLDGGGFPVQAIIGFFRSLAAIRRALLHPSHLVVVFDGPESRESRKAIFDGYKGHRSETPASLINQFAVILRLCERMQIGTLSEAGVEADDVIATLVNRACRVSREAAEKKALAAQRGVGTEKEKVECKRSEKSSGKRNKARDGQRGDQAEEGESRLSALCMQSKSKDLSSERASRGVRQKDDRSFWGSPTDADIVFDEIVVATADKDLLQVLQHNYMEPTAVSSPVLSTSGENANCMRRGEDEKGGRVHAGEERVERQETAAETSCLKHPKIRIMQLHRKMQLIDDAWVKMEYGVAAHQIRDYLALTGDSVDGIEGCPSIGPVTAQKIVSAAGGNVNELLQDGAALRRLLKPSQVKHLSTFLPLFERNQHLISLNYEVESLSDICLSRFEVKKKTASAPLCSRRAAPSLRAAKFPLTHAFRQHTKTIHEQSESGKSQRPAGSFSSTGLPFFRRKPRDPAPT</sequence>
<feature type="region of interest" description="Disordered" evidence="3">
    <location>
        <begin position="1134"/>
        <end position="1170"/>
    </location>
</feature>
<dbReference type="InterPro" id="IPR036279">
    <property type="entry name" value="5-3_exonuclease_C_sf"/>
</dbReference>
<dbReference type="PANTHER" id="PTHR42646">
    <property type="entry name" value="FLAP ENDONUCLEASE XNI"/>
    <property type="match status" value="1"/>
</dbReference>
<feature type="compositionally biased region" description="Low complexity" evidence="3">
    <location>
        <begin position="210"/>
        <end position="220"/>
    </location>
</feature>
<dbReference type="SUPFAM" id="SSF47807">
    <property type="entry name" value="5' to 3' exonuclease, C-terminal subdomain"/>
    <property type="match status" value="1"/>
</dbReference>
<evidence type="ECO:0000256" key="1">
    <source>
        <dbReference type="ARBA" id="ARBA00022722"/>
    </source>
</evidence>
<keyword evidence="4" id="KW-0732">Signal</keyword>
<feature type="compositionally biased region" description="Basic and acidic residues" evidence="3">
    <location>
        <begin position="947"/>
        <end position="961"/>
    </location>
</feature>
<feature type="chain" id="PRO_5002523388" evidence="4">
    <location>
        <begin position="22"/>
        <end position="1170"/>
    </location>
</feature>
<feature type="compositionally biased region" description="Low complexity" evidence="3">
    <location>
        <begin position="493"/>
        <end position="528"/>
    </location>
</feature>
<feature type="compositionally biased region" description="Polar residues" evidence="3">
    <location>
        <begin position="329"/>
        <end position="342"/>
    </location>
</feature>
<dbReference type="EMBL" id="LN714494">
    <property type="protein sequence ID" value="CEL73027.1"/>
    <property type="molecule type" value="Genomic_DNA"/>
</dbReference>
<feature type="domain" description="5'-3' exonuclease" evidence="5">
    <location>
        <begin position="687"/>
        <end position="1096"/>
    </location>
</feature>
<feature type="region of interest" description="Disordered" evidence="3">
    <location>
        <begin position="428"/>
        <end position="451"/>
    </location>
</feature>
<organism evidence="6">
    <name type="scientific">Toxoplasma gondii (strain ATCC 50861 / VEG)</name>
    <dbReference type="NCBI Taxonomy" id="432359"/>
    <lineage>
        <taxon>Eukaryota</taxon>
        <taxon>Sar</taxon>
        <taxon>Alveolata</taxon>
        <taxon>Apicomplexa</taxon>
        <taxon>Conoidasida</taxon>
        <taxon>Coccidia</taxon>
        <taxon>Eucoccidiorida</taxon>
        <taxon>Eimeriorina</taxon>
        <taxon>Sarcocystidae</taxon>
        <taxon>Toxoplasma</taxon>
    </lineage>
</organism>
<feature type="region of interest" description="Disordered" evidence="3">
    <location>
        <begin position="206"/>
        <end position="247"/>
    </location>
</feature>
<feature type="compositionally biased region" description="Low complexity" evidence="3">
    <location>
        <begin position="232"/>
        <end position="247"/>
    </location>
</feature>
<protein>
    <submittedName>
        <fullName evidence="6">DNA polymerase I, putative</fullName>
    </submittedName>
</protein>
<feature type="region of interest" description="Disordered" evidence="3">
    <location>
        <begin position="493"/>
        <end position="572"/>
    </location>
</feature>
<feature type="region of interest" description="Disordered" evidence="3">
    <location>
        <begin position="831"/>
        <end position="893"/>
    </location>
</feature>
<evidence type="ECO:0000256" key="3">
    <source>
        <dbReference type="SAM" id="MobiDB-lite"/>
    </source>
</evidence>
<dbReference type="Gene3D" id="3.40.50.1010">
    <property type="entry name" value="5'-nuclease"/>
    <property type="match status" value="1"/>
</dbReference>
<feature type="compositionally biased region" description="Polar residues" evidence="3">
    <location>
        <begin position="932"/>
        <end position="942"/>
    </location>
</feature>
<feature type="compositionally biased region" description="Low complexity" evidence="3">
    <location>
        <begin position="343"/>
        <end position="353"/>
    </location>
</feature>
<dbReference type="Gene3D" id="1.10.150.20">
    <property type="entry name" value="5' to 3' exonuclease, C-terminal subdomain"/>
    <property type="match status" value="1"/>
</dbReference>
<dbReference type="SMART" id="SM00279">
    <property type="entry name" value="HhH2"/>
    <property type="match status" value="1"/>
</dbReference>
<dbReference type="InterPro" id="IPR002421">
    <property type="entry name" value="5-3_exonuclease"/>
</dbReference>
<dbReference type="AlphaFoldDB" id="A0A0F7UVG1"/>
<feature type="region of interest" description="Disordered" evidence="3">
    <location>
        <begin position="312"/>
        <end position="353"/>
    </location>
</feature>
<keyword evidence="1" id="KW-0540">Nuclease</keyword>
<name>A0A0F7UVG1_TOXGV</name>
<dbReference type="SMART" id="SM00475">
    <property type="entry name" value="53EXOc"/>
    <property type="match status" value="1"/>
</dbReference>
<dbReference type="InterPro" id="IPR008918">
    <property type="entry name" value="HhH2"/>
</dbReference>
<feature type="compositionally biased region" description="Basic and acidic residues" evidence="3">
    <location>
        <begin position="530"/>
        <end position="556"/>
    </location>
</feature>
<dbReference type="InterPro" id="IPR038969">
    <property type="entry name" value="FEN"/>
</dbReference>
<evidence type="ECO:0000313" key="6">
    <source>
        <dbReference type="EMBL" id="CEL73027.1"/>
    </source>
</evidence>
<dbReference type="GO" id="GO:0008409">
    <property type="term" value="F:5'-3' exonuclease activity"/>
    <property type="evidence" value="ECO:0007669"/>
    <property type="project" value="InterPro"/>
</dbReference>
<gene>
    <name evidence="6" type="ORF">BN1205_032240</name>
</gene>
<accession>A0A0F7UVG1</accession>
<reference evidence="6" key="1">
    <citation type="journal article" date="2015" name="PLoS ONE">
        <title>Comprehensive Evaluation of Toxoplasma gondii VEG and Neospora caninum LIV Genomes with Tachyzoite Stage Transcriptome and Proteome Defines Novel Transcript Features.</title>
        <authorList>
            <person name="Ramaprasad A."/>
            <person name="Mourier T."/>
            <person name="Naeem R."/>
            <person name="Malas T.B."/>
            <person name="Moussa E."/>
            <person name="Panigrahi A."/>
            <person name="Vermont S.J."/>
            <person name="Otto T.D."/>
            <person name="Wastling J."/>
            <person name="Pain A."/>
        </authorList>
    </citation>
    <scope>NUCLEOTIDE SEQUENCE</scope>
    <source>
        <strain evidence="6">VEG</strain>
    </source>
</reference>
<proteinExistence type="predicted"/>
<evidence type="ECO:0000256" key="4">
    <source>
        <dbReference type="SAM" id="SignalP"/>
    </source>
</evidence>
<dbReference type="InterPro" id="IPR029060">
    <property type="entry name" value="PIN-like_dom_sf"/>
</dbReference>
<dbReference type="GO" id="GO:0003677">
    <property type="term" value="F:DNA binding"/>
    <property type="evidence" value="ECO:0007669"/>
    <property type="project" value="InterPro"/>
</dbReference>
<dbReference type="InterPro" id="IPR020046">
    <property type="entry name" value="5-3_exonucl_a-hlix_arch_N"/>
</dbReference>
<keyword evidence="2" id="KW-0378">Hydrolase</keyword>
<evidence type="ECO:0000256" key="2">
    <source>
        <dbReference type="ARBA" id="ARBA00022801"/>
    </source>
</evidence>
<feature type="compositionally biased region" description="Basic and acidic residues" evidence="3">
    <location>
        <begin position="430"/>
        <end position="442"/>
    </location>
</feature>
<feature type="compositionally biased region" description="Basic and acidic residues" evidence="3">
    <location>
        <begin position="831"/>
        <end position="863"/>
    </location>
</feature>
<feature type="region of interest" description="Disordered" evidence="3">
    <location>
        <begin position="932"/>
        <end position="961"/>
    </location>
</feature>
<feature type="signal peptide" evidence="4">
    <location>
        <begin position="1"/>
        <end position="21"/>
    </location>
</feature>
<dbReference type="Pfam" id="PF02739">
    <property type="entry name" value="5_3_exonuc_N"/>
    <property type="match status" value="1"/>
</dbReference>
<dbReference type="PANTHER" id="PTHR42646:SF2">
    <property type="entry name" value="5'-3' EXONUCLEASE FAMILY PROTEIN"/>
    <property type="match status" value="1"/>
</dbReference>
<dbReference type="GO" id="GO:0017108">
    <property type="term" value="F:5'-flap endonuclease activity"/>
    <property type="evidence" value="ECO:0007669"/>
    <property type="project" value="InterPro"/>
</dbReference>
<evidence type="ECO:0000259" key="5">
    <source>
        <dbReference type="SMART" id="SM00475"/>
    </source>
</evidence>
<dbReference type="GO" id="GO:0033567">
    <property type="term" value="P:DNA replication, Okazaki fragment processing"/>
    <property type="evidence" value="ECO:0007669"/>
    <property type="project" value="InterPro"/>
</dbReference>
<feature type="region of interest" description="Disordered" evidence="3">
    <location>
        <begin position="638"/>
        <end position="686"/>
    </location>
</feature>
<dbReference type="SUPFAM" id="SSF88723">
    <property type="entry name" value="PIN domain-like"/>
    <property type="match status" value="1"/>
</dbReference>